<evidence type="ECO:0000256" key="4">
    <source>
        <dbReference type="ARBA" id="ARBA00022692"/>
    </source>
</evidence>
<evidence type="ECO:0000256" key="11">
    <source>
        <dbReference type="SAM" id="Phobius"/>
    </source>
</evidence>
<comment type="similarity">
    <text evidence="2">Belongs to the membrane-bound acyltransferase family. Sterol o-acyltransferase subfamily.</text>
</comment>
<feature type="compositionally biased region" description="Basic and acidic residues" evidence="10">
    <location>
        <begin position="1032"/>
        <end position="1046"/>
    </location>
</feature>
<feature type="compositionally biased region" description="Polar residues" evidence="10">
    <location>
        <begin position="638"/>
        <end position="662"/>
    </location>
</feature>
<feature type="compositionally biased region" description="Low complexity" evidence="10">
    <location>
        <begin position="946"/>
        <end position="963"/>
    </location>
</feature>
<comment type="function">
    <text evidence="9">Sterol O-acyltransferase that catalyzes the formation of stery esters.</text>
</comment>
<evidence type="ECO:0000256" key="8">
    <source>
        <dbReference type="ARBA" id="ARBA00023315"/>
    </source>
</evidence>
<feature type="transmembrane region" description="Helical" evidence="11">
    <location>
        <begin position="113"/>
        <end position="133"/>
    </location>
</feature>
<feature type="region of interest" description="Disordered" evidence="10">
    <location>
        <begin position="1"/>
        <end position="38"/>
    </location>
</feature>
<dbReference type="EMBL" id="CP089277">
    <property type="protein sequence ID" value="USP78458.1"/>
    <property type="molecule type" value="Genomic_DNA"/>
</dbReference>
<dbReference type="Proteomes" id="UP001056012">
    <property type="component" value="Chromosome 4"/>
</dbReference>
<evidence type="ECO:0000256" key="1">
    <source>
        <dbReference type="ARBA" id="ARBA00004477"/>
    </source>
</evidence>
<dbReference type="Pfam" id="PF03062">
    <property type="entry name" value="MBOAT"/>
    <property type="match status" value="1"/>
</dbReference>
<dbReference type="PANTHER" id="PTHR10408">
    <property type="entry name" value="STEROL O-ACYLTRANSFERASE"/>
    <property type="match status" value="1"/>
</dbReference>
<dbReference type="PANTHER" id="PTHR10408:SF9">
    <property type="entry name" value="STEROL O-ACYLTRANSFERASE 2-RELATED"/>
    <property type="match status" value="1"/>
</dbReference>
<reference evidence="13" key="1">
    <citation type="submission" date="2021-12" db="EMBL/GenBank/DDBJ databases">
        <title>Curvularia clavata genome.</title>
        <authorList>
            <person name="Cao Y."/>
        </authorList>
    </citation>
    <scope>NUCLEOTIDE SEQUENCE</scope>
    <source>
        <strain evidence="13">Yc1106</strain>
    </source>
</reference>
<dbReference type="GO" id="GO:0005789">
    <property type="term" value="C:endoplasmic reticulum membrane"/>
    <property type="evidence" value="ECO:0007669"/>
    <property type="project" value="UniProtKB-SubCell"/>
</dbReference>
<name>A0A9Q9DSB2_CURCL</name>
<feature type="transmembrane region" description="Helical" evidence="11">
    <location>
        <begin position="349"/>
        <end position="367"/>
    </location>
</feature>
<dbReference type="GO" id="GO:0008289">
    <property type="term" value="F:lipid binding"/>
    <property type="evidence" value="ECO:0007669"/>
    <property type="project" value="InterPro"/>
</dbReference>
<dbReference type="InterPro" id="IPR004299">
    <property type="entry name" value="MBOAT_fam"/>
</dbReference>
<dbReference type="Gene3D" id="3.30.530.20">
    <property type="match status" value="1"/>
</dbReference>
<sequence>MAESTSVDTKAHNGDTEYHSPRPRKPTRNDLLKPQLSDEGYNKLGVLKESASAVSSGRSTPIPADAPPSVQASSSARRQIRAQHKQRIFPTVYYQNRVSHFDPNSDHHDFRGFFVLFWIGLAIMVLTSVLRNLTETGYPFQIRQWALFKEKVLELGLVDGAMVCSTAVLLPLQKLFLKDKVLRWNTYGMVIQSVYQAIWLAFWTAYPFIRDWSWTAQVFFTLHLLVIFMKMHSYAFYNGHLSETLRRLNDLDTPDQASKVAAVRYPSPRTHLHEIPQSPSKDETEPNNANAEYVGHLREELALELASPLGNVSYPNNLTFYNFVDYIFCPTLCYELEYPRTTHIRWSELFYKTLAVFGCIFLMIITAEDFILPVLDVSAVRLHNSNSASDFALILGETIGRLLFPFMITFLLVFLVIFEYVLGAFAEITRFADRQFYADWWNSCDWLEFSAEWNIPVHQFLRRHVYSASKNHMSRPLAMVITFFISALAHELVMGCITRKFRGYGFVAMMLQMPIVMLQRSKWVKGRTLLNNVLFWCSMILGLSMMSSETQPEQFDIRPCVVVISSSVTGPGRDRISPSLFQILGTSVMAELHEALACLRPRDFSDVPTNNLEEFLLDILAKAELIMNSVPPPPNGTPYESAQRTRTEQQPATSSKDLTISQVRRPPPASEHEELQKPWGKPLKLSNGDAATGMSVFKMAGKDRHGAWFSRASVHEGLGFKKWKRAMQREFAESLKVQGGPGEGNVRGIGGDQKLEDITVDGVGQLQVYQLSAQFPGPTSPREFITLLISSDTCLSDASKIGSSIPRHYMVVSIPVSHPNAPPRSNMVRGSYESVEMIREIPLPDGDAETNPVEWIMITRSDPGGGIPRFMVERNVPSSICQDAVKFLDWACAKDDDESVAADTQDLHEARRSMSVTGLNGISAGVGTSIADNPPHQSGHSDLQRTDSTSSSSTSSADSFASAEQFTTAREGLPIDTSIPTPSTASQQSLPIVDEHLQNKELQKIEERKDQLKMKLEHAQGKLDNDLQTESSKTEREIQKANEKHERERKKHENKYQKEIRKLEERREKETRKLLARQQKEAAKNQLTKTQRERDEYKQRVEILEQENKLLKLQIGELQHENTAIVSRLGKTEEGIKILKSIKEQEWDLRGRSDSGKHLLVLTKEKMIKPTILALHGSGSNAMIHSVQMARLNKAIGSDFEIESLEAPFPSQPGPGVLPFFDGCGPFKRWVNFPVSPSESRAGTSTNVLPVEVEYLVRSTVRRIHSNGGQVVGLIGFSQGTRIVSGLLKCAEIVKELKAKGEPVDDLDWCDWKFGLIICGSFPPPLLAQSITSALKSSKLSEAEQNEVIEKKISIPTFHVLGNQDEYKWSADMLLERCYEVAEGKSTVRELDIGHHYPVQQENTDEMVTWMKKVSK</sequence>
<feature type="transmembrane region" description="Helical" evidence="11">
    <location>
        <begin position="477"/>
        <end position="495"/>
    </location>
</feature>
<feature type="compositionally biased region" description="Basic and acidic residues" evidence="10">
    <location>
        <begin position="9"/>
        <end position="20"/>
    </location>
</feature>
<feature type="transmembrane region" description="Helical" evidence="11">
    <location>
        <begin position="153"/>
        <end position="172"/>
    </location>
</feature>
<dbReference type="PROSITE" id="PS50848">
    <property type="entry name" value="START"/>
    <property type="match status" value="1"/>
</dbReference>
<organism evidence="13 14">
    <name type="scientific">Curvularia clavata</name>
    <dbReference type="NCBI Taxonomy" id="95742"/>
    <lineage>
        <taxon>Eukaryota</taxon>
        <taxon>Fungi</taxon>
        <taxon>Dikarya</taxon>
        <taxon>Ascomycota</taxon>
        <taxon>Pezizomycotina</taxon>
        <taxon>Dothideomycetes</taxon>
        <taxon>Pleosporomycetidae</taxon>
        <taxon>Pleosporales</taxon>
        <taxon>Pleosporineae</taxon>
        <taxon>Pleosporaceae</taxon>
        <taxon>Curvularia</taxon>
    </lineage>
</organism>
<evidence type="ECO:0000256" key="6">
    <source>
        <dbReference type="ARBA" id="ARBA00022989"/>
    </source>
</evidence>
<keyword evidence="8" id="KW-0012">Acyltransferase</keyword>
<dbReference type="InterPro" id="IPR014371">
    <property type="entry name" value="Oat_ACAT_DAG_ARE"/>
</dbReference>
<evidence type="ECO:0000313" key="14">
    <source>
        <dbReference type="Proteomes" id="UP001056012"/>
    </source>
</evidence>
<feature type="transmembrane region" description="Helical" evidence="11">
    <location>
        <begin position="218"/>
        <end position="237"/>
    </location>
</feature>
<dbReference type="GO" id="GO:0034737">
    <property type="term" value="F:ergosterol O-acyltransferase activity"/>
    <property type="evidence" value="ECO:0007669"/>
    <property type="project" value="TreeGrafter"/>
</dbReference>
<keyword evidence="14" id="KW-1185">Reference proteome</keyword>
<dbReference type="VEuPathDB" id="FungiDB:yc1106_05732"/>
<feature type="transmembrane region" description="Helical" evidence="11">
    <location>
        <begin position="184"/>
        <end position="206"/>
    </location>
</feature>
<keyword evidence="6 11" id="KW-1133">Transmembrane helix</keyword>
<protein>
    <submittedName>
        <fullName evidence="13">Sterol o-acyltransferase 1</fullName>
    </submittedName>
</protein>
<evidence type="ECO:0000313" key="13">
    <source>
        <dbReference type="EMBL" id="USP78458.1"/>
    </source>
</evidence>
<evidence type="ECO:0000256" key="3">
    <source>
        <dbReference type="ARBA" id="ARBA00022679"/>
    </source>
</evidence>
<dbReference type="CDD" id="cd08864">
    <property type="entry name" value="SRPBCC_DUF3074"/>
    <property type="match status" value="1"/>
</dbReference>
<evidence type="ECO:0000256" key="7">
    <source>
        <dbReference type="ARBA" id="ARBA00023136"/>
    </source>
</evidence>
<dbReference type="OrthoDB" id="10039049at2759"/>
<proteinExistence type="inferred from homology"/>
<dbReference type="SUPFAM" id="SSF53474">
    <property type="entry name" value="alpha/beta-Hydrolases"/>
    <property type="match status" value="1"/>
</dbReference>
<feature type="region of interest" description="Disordered" evidence="10">
    <location>
        <begin position="55"/>
        <end position="77"/>
    </location>
</feature>
<gene>
    <name evidence="13" type="ORF">yc1106_05732</name>
</gene>
<dbReference type="InterPro" id="IPR005645">
    <property type="entry name" value="FSH-like_dom"/>
</dbReference>
<keyword evidence="4 11" id="KW-0812">Transmembrane</keyword>
<feature type="domain" description="START" evidence="12">
    <location>
        <begin position="721"/>
        <end position="880"/>
    </location>
</feature>
<dbReference type="Pfam" id="PF11274">
    <property type="entry name" value="DUF3074"/>
    <property type="match status" value="1"/>
</dbReference>
<dbReference type="InterPro" id="IPR024500">
    <property type="entry name" value="DUF3074"/>
</dbReference>
<dbReference type="Pfam" id="PF03959">
    <property type="entry name" value="FSH1"/>
    <property type="match status" value="1"/>
</dbReference>
<dbReference type="GO" id="GO:0008204">
    <property type="term" value="P:ergosterol metabolic process"/>
    <property type="evidence" value="ECO:0007669"/>
    <property type="project" value="TreeGrafter"/>
</dbReference>
<dbReference type="InterPro" id="IPR023393">
    <property type="entry name" value="START-like_dom_sf"/>
</dbReference>
<evidence type="ECO:0000259" key="12">
    <source>
        <dbReference type="PROSITE" id="PS50848"/>
    </source>
</evidence>
<feature type="region of interest" description="Disordered" evidence="10">
    <location>
        <begin position="630"/>
        <end position="687"/>
    </location>
</feature>
<evidence type="ECO:0000256" key="10">
    <source>
        <dbReference type="SAM" id="MobiDB-lite"/>
    </source>
</evidence>
<keyword evidence="7 11" id="KW-0472">Membrane</keyword>
<evidence type="ECO:0000256" key="9">
    <source>
        <dbReference type="ARBA" id="ARBA00023568"/>
    </source>
</evidence>
<keyword evidence="3" id="KW-0808">Transferase</keyword>
<keyword evidence="5" id="KW-0256">Endoplasmic reticulum</keyword>
<feature type="transmembrane region" description="Helical" evidence="11">
    <location>
        <begin position="402"/>
        <end position="426"/>
    </location>
</feature>
<evidence type="ECO:0000256" key="5">
    <source>
        <dbReference type="ARBA" id="ARBA00022824"/>
    </source>
</evidence>
<feature type="region of interest" description="Disordered" evidence="10">
    <location>
        <begin position="925"/>
        <end position="965"/>
    </location>
</feature>
<dbReference type="InterPro" id="IPR029058">
    <property type="entry name" value="AB_hydrolase_fold"/>
</dbReference>
<dbReference type="InterPro" id="IPR002913">
    <property type="entry name" value="START_lipid-bd_dom"/>
</dbReference>
<evidence type="ECO:0000256" key="2">
    <source>
        <dbReference type="ARBA" id="ARBA00009010"/>
    </source>
</evidence>
<dbReference type="Gene3D" id="3.40.50.1820">
    <property type="entry name" value="alpha/beta hydrolase"/>
    <property type="match status" value="1"/>
</dbReference>
<comment type="subcellular location">
    <subcellularLocation>
        <location evidence="1">Endoplasmic reticulum membrane</location>
        <topology evidence="1">Multi-pass membrane protein</topology>
    </subcellularLocation>
</comment>
<dbReference type="SUPFAM" id="SSF55961">
    <property type="entry name" value="Bet v1-like"/>
    <property type="match status" value="1"/>
</dbReference>
<accession>A0A9Q9DSB2</accession>
<feature type="region of interest" description="Disordered" evidence="10">
    <location>
        <begin position="1018"/>
        <end position="1057"/>
    </location>
</feature>